<protein>
    <recommendedName>
        <fullName evidence="3">Permuted papain-like amidase enzyme, YaeF/YiiX, C92 family</fullName>
    </recommendedName>
</protein>
<dbReference type="RefSeq" id="WP_092491258.1">
    <property type="nucleotide sequence ID" value="NZ_FNKD01000001.1"/>
</dbReference>
<sequence length="254" mass="28765">MENSVTSGFTDGNKINIYIDLNYPIECIQVYRGNQLVRTYSPSPVIRLQNRNVQLLTIVCIFSSGYKHSTVFSPNFRQPEGDTVGRIFKPGDILCASDNYGDFLPPGYMGHSAIVVDQDSIIEAVTSHPQVKKSPIDEFLTIHPIHVHYRSKESDSGNKAANFAEEFLQSYNDKLDNGLAVPPFTFSNQIPLEDLETGLYCSKLVWHSYYQGANIAFNNDFFLFAPEDLATTLQNDSRFKQIYKHPEFGFKIDL</sequence>
<dbReference type="EMBL" id="FNKD01000001">
    <property type="protein sequence ID" value="SDQ09223.1"/>
    <property type="molecule type" value="Genomic_DNA"/>
</dbReference>
<accession>A0A1H0Y296</accession>
<proteinExistence type="predicted"/>
<dbReference type="InterPro" id="IPR038765">
    <property type="entry name" value="Papain-like_cys_pep_sf"/>
</dbReference>
<dbReference type="Gene3D" id="3.90.1720.10">
    <property type="entry name" value="endopeptidase domain like (from Nostoc punctiforme)"/>
    <property type="match status" value="1"/>
</dbReference>
<dbReference type="AlphaFoldDB" id="A0A1H0Y296"/>
<evidence type="ECO:0008006" key="3">
    <source>
        <dbReference type="Google" id="ProtNLM"/>
    </source>
</evidence>
<dbReference type="Proteomes" id="UP000199444">
    <property type="component" value="Unassembled WGS sequence"/>
</dbReference>
<name>A0A1H0Y296_9BACI</name>
<evidence type="ECO:0000313" key="1">
    <source>
        <dbReference type="EMBL" id="SDQ09223.1"/>
    </source>
</evidence>
<gene>
    <name evidence="1" type="ORF">SAMN05216231_0375</name>
</gene>
<dbReference type="SUPFAM" id="SSF54001">
    <property type="entry name" value="Cysteine proteinases"/>
    <property type="match status" value="1"/>
</dbReference>
<reference evidence="1 2" key="1">
    <citation type="submission" date="2016-10" db="EMBL/GenBank/DDBJ databases">
        <authorList>
            <person name="de Groot N.N."/>
        </authorList>
    </citation>
    <scope>NUCLEOTIDE SEQUENCE [LARGE SCALE GENOMIC DNA]</scope>
    <source>
        <strain evidence="1 2">CGMCC 1.10449</strain>
    </source>
</reference>
<organism evidence="1 2">
    <name type="scientific">Virgibacillus salinus</name>
    <dbReference type="NCBI Taxonomy" id="553311"/>
    <lineage>
        <taxon>Bacteria</taxon>
        <taxon>Bacillati</taxon>
        <taxon>Bacillota</taxon>
        <taxon>Bacilli</taxon>
        <taxon>Bacillales</taxon>
        <taxon>Bacillaceae</taxon>
        <taxon>Virgibacillus</taxon>
    </lineage>
</organism>
<keyword evidence="2" id="KW-1185">Reference proteome</keyword>
<evidence type="ECO:0000313" key="2">
    <source>
        <dbReference type="Proteomes" id="UP000199444"/>
    </source>
</evidence>